<gene>
    <name evidence="2" type="ORF">A2671_00525</name>
</gene>
<dbReference type="AlphaFoldDB" id="A0A1F6CCX3"/>
<keyword evidence="1" id="KW-1133">Transmembrane helix</keyword>
<reference evidence="2 3" key="1">
    <citation type="journal article" date="2016" name="Nat. Commun.">
        <title>Thousands of microbial genomes shed light on interconnected biogeochemical processes in an aquifer system.</title>
        <authorList>
            <person name="Anantharaman K."/>
            <person name="Brown C.T."/>
            <person name="Hug L.A."/>
            <person name="Sharon I."/>
            <person name="Castelle C.J."/>
            <person name="Probst A.J."/>
            <person name="Thomas B.C."/>
            <person name="Singh A."/>
            <person name="Wilkins M.J."/>
            <person name="Karaoz U."/>
            <person name="Brodie E.L."/>
            <person name="Williams K.H."/>
            <person name="Hubbard S.S."/>
            <person name="Banfield J.F."/>
        </authorList>
    </citation>
    <scope>NUCLEOTIDE SEQUENCE [LARGE SCALE GENOMIC DNA]</scope>
</reference>
<feature type="transmembrane region" description="Helical" evidence="1">
    <location>
        <begin position="44"/>
        <end position="64"/>
    </location>
</feature>
<dbReference type="Proteomes" id="UP000178344">
    <property type="component" value="Unassembled WGS sequence"/>
</dbReference>
<dbReference type="EMBL" id="MFKQ01000033">
    <property type="protein sequence ID" value="OGG47013.1"/>
    <property type="molecule type" value="Genomic_DNA"/>
</dbReference>
<protein>
    <submittedName>
        <fullName evidence="2">Uncharacterized protein</fullName>
    </submittedName>
</protein>
<proteinExistence type="predicted"/>
<comment type="caution">
    <text evidence="2">The sequence shown here is derived from an EMBL/GenBank/DDBJ whole genome shotgun (WGS) entry which is preliminary data.</text>
</comment>
<sequence>MLDRRIGKPIRPAKAGNPVAGFVLPPLTIKIMTGEEFGILDIRFLFWLLVWLVGIGIVALIIWVKGKFKK</sequence>
<evidence type="ECO:0000313" key="3">
    <source>
        <dbReference type="Proteomes" id="UP000178344"/>
    </source>
</evidence>
<organism evidence="2 3">
    <name type="scientific">Candidatus Kaiserbacteria bacterium RIFCSPHIGHO2_01_FULL_49_13</name>
    <dbReference type="NCBI Taxonomy" id="1798477"/>
    <lineage>
        <taxon>Bacteria</taxon>
        <taxon>Candidatus Kaiseribacteriota</taxon>
    </lineage>
</organism>
<evidence type="ECO:0000313" key="2">
    <source>
        <dbReference type="EMBL" id="OGG47013.1"/>
    </source>
</evidence>
<name>A0A1F6CCX3_9BACT</name>
<keyword evidence="1" id="KW-0812">Transmembrane</keyword>
<accession>A0A1F6CCX3</accession>
<evidence type="ECO:0000256" key="1">
    <source>
        <dbReference type="SAM" id="Phobius"/>
    </source>
</evidence>
<keyword evidence="1" id="KW-0472">Membrane</keyword>